<evidence type="ECO:0008006" key="4">
    <source>
        <dbReference type="Google" id="ProtNLM"/>
    </source>
</evidence>
<proteinExistence type="predicted"/>
<dbReference type="Proteomes" id="UP000671879">
    <property type="component" value="Chromosome"/>
</dbReference>
<sequence>MTTGIGGLDPRQGLPLGPQETQAKAPQTAARPSSLPLADGDVVEGRVMVKNDDGTYLVRVLGRELLARSTMDLFPGQAFRAQWQNGDVPLLKLLTAAGQGLLQSLSGRDLALAEALLSRGLPLGREALDALRSAWLRLGASAEKLPALVELWARGLEMTERNVSVIVGYLALSDGEVSRLWKRFRERLSARLAAGVPLREALAGIRSDDGELHDLLSAMALLGSPLAVDSDGEARPLLRWPLEEGPPARVSVENGRGLWLMSFDLPLRHMGTVEGELHYDGRALAVFLRASPEGMAPIGEELAGLADQLRELPLQLQHLGLSALSEEGPRLYRGVDFEA</sequence>
<feature type="region of interest" description="Disordered" evidence="1">
    <location>
        <begin position="1"/>
        <end position="36"/>
    </location>
</feature>
<dbReference type="AlphaFoldDB" id="A0A9Q7AAM6"/>
<evidence type="ECO:0000313" key="3">
    <source>
        <dbReference type="Proteomes" id="UP000671879"/>
    </source>
</evidence>
<keyword evidence="3" id="KW-1185">Reference proteome</keyword>
<dbReference type="EMBL" id="CP072943">
    <property type="protein sequence ID" value="QTX31683.1"/>
    <property type="molecule type" value="Genomic_DNA"/>
</dbReference>
<protein>
    <recommendedName>
        <fullName evidence="4">Flagellar hook-length control protein FliK</fullName>
    </recommendedName>
</protein>
<evidence type="ECO:0000313" key="2">
    <source>
        <dbReference type="EMBL" id="QTX31683.1"/>
    </source>
</evidence>
<accession>A0A9Q7AAM6</accession>
<dbReference type="KEGG" id="aram:KAR29_10005"/>
<dbReference type="RefSeq" id="WP_274372854.1">
    <property type="nucleotide sequence ID" value="NZ_CP072943.1"/>
</dbReference>
<evidence type="ECO:0000256" key="1">
    <source>
        <dbReference type="SAM" id="MobiDB-lite"/>
    </source>
</evidence>
<name>A0A9Q7AAM6_9BACT</name>
<gene>
    <name evidence="2" type="ORF">KAR29_10005</name>
</gene>
<reference evidence="3" key="1">
    <citation type="submission" date="2021-04" db="EMBL/GenBank/DDBJ databases">
        <title>A novel Synergistetes isolate from a pyrite-forming mixed culture.</title>
        <authorList>
            <person name="Bunk B."/>
            <person name="Sproer C."/>
            <person name="Spring S."/>
            <person name="Pester M."/>
        </authorList>
    </citation>
    <scope>NUCLEOTIDE SEQUENCE [LARGE SCALE GENOMIC DNA]</scope>
    <source>
        <strain evidence="3">J.5.4.2-T.3.5.2</strain>
    </source>
</reference>
<organism evidence="2 3">
    <name type="scientific">Aminithiophilus ramosus</name>
    <dbReference type="NCBI Taxonomy" id="3029084"/>
    <lineage>
        <taxon>Bacteria</taxon>
        <taxon>Thermotogati</taxon>
        <taxon>Synergistota</taxon>
        <taxon>Synergistia</taxon>
        <taxon>Synergistales</taxon>
        <taxon>Aminithiophilaceae</taxon>
        <taxon>Aminithiophilus</taxon>
    </lineage>
</organism>